<gene>
    <name evidence="1" type="ORF">Tpal_1133</name>
</gene>
<dbReference type="STRING" id="140314.SAMN04488076_1245"/>
<dbReference type="OrthoDB" id="9774345at2"/>
<dbReference type="EMBL" id="FJNE01000003">
    <property type="protein sequence ID" value="CZQ89434.1"/>
    <property type="molecule type" value="Genomic_DNA"/>
</dbReference>
<organism evidence="1 2">
    <name type="scientific">Trichococcus palustris</name>
    <dbReference type="NCBI Taxonomy" id="140314"/>
    <lineage>
        <taxon>Bacteria</taxon>
        <taxon>Bacillati</taxon>
        <taxon>Bacillota</taxon>
        <taxon>Bacilli</taxon>
        <taxon>Lactobacillales</taxon>
        <taxon>Carnobacteriaceae</taxon>
        <taxon>Trichococcus</taxon>
    </lineage>
</organism>
<reference evidence="1 2" key="1">
    <citation type="submission" date="2016-02" db="EMBL/GenBank/DDBJ databases">
        <authorList>
            <person name="Wen L."/>
            <person name="He K."/>
            <person name="Yang H."/>
        </authorList>
    </citation>
    <scope>NUCLEOTIDE SEQUENCE [LARGE SCALE GENOMIC DNA]</scope>
    <source>
        <strain evidence="1">Trichococcus palustris</strain>
    </source>
</reference>
<evidence type="ECO:0000313" key="1">
    <source>
        <dbReference type="EMBL" id="CZQ89434.1"/>
    </source>
</evidence>
<proteinExistence type="predicted"/>
<dbReference type="RefSeq" id="WP_087032406.1">
    <property type="nucleotide sequence ID" value="NZ_FJNE01000003.1"/>
</dbReference>
<accession>A0A143YGG3</accession>
<evidence type="ECO:0000313" key="2">
    <source>
        <dbReference type="Proteomes" id="UP000242754"/>
    </source>
</evidence>
<keyword evidence="2" id="KW-1185">Reference proteome</keyword>
<dbReference type="AlphaFoldDB" id="A0A143YGG3"/>
<name>A0A143YGG3_9LACT</name>
<sequence>MNIPEKTFLLYAEESTINNDLRPFLNRKPEEALQAEFCSDYQEKVVEAYPVEKDGKVLLPFRRIFFTLYCI</sequence>
<dbReference type="Proteomes" id="UP000242754">
    <property type="component" value="Unassembled WGS sequence"/>
</dbReference>
<protein>
    <submittedName>
        <fullName evidence="1">Uncharacterized protein</fullName>
    </submittedName>
</protein>